<name>A0A0R1U490_9LACO</name>
<evidence type="ECO:0008006" key="3">
    <source>
        <dbReference type="Google" id="ProtNLM"/>
    </source>
</evidence>
<dbReference type="AlphaFoldDB" id="A0A0R1U490"/>
<proteinExistence type="predicted"/>
<evidence type="ECO:0000313" key="1">
    <source>
        <dbReference type="EMBL" id="KRL88064.1"/>
    </source>
</evidence>
<keyword evidence="2" id="KW-1185">Reference proteome</keyword>
<gene>
    <name evidence="1" type="ORF">FC50_GL000254</name>
</gene>
<evidence type="ECO:0000313" key="2">
    <source>
        <dbReference type="Proteomes" id="UP000051922"/>
    </source>
</evidence>
<protein>
    <recommendedName>
        <fullName evidence="3">HicB-like antitoxin of toxin-antitoxin system domain-containing protein</fullName>
    </recommendedName>
</protein>
<dbReference type="Proteomes" id="UP000051922">
    <property type="component" value="Unassembled WGS sequence"/>
</dbReference>
<dbReference type="RefSeq" id="WP_054650414.1">
    <property type="nucleotide sequence ID" value="NZ_AZFJ01000007.1"/>
</dbReference>
<sequence>MTEWLREKALYRARERKVRMNIMVPVSLRDEARKQGINGSKVATEALAQLLGQSLIKFVFLANLLAGNHS</sequence>
<reference evidence="1 2" key="1">
    <citation type="journal article" date="2015" name="Genome Announc.">
        <title>Expanding the biotechnology potential of lactobacilli through comparative genomics of 213 strains and associated genera.</title>
        <authorList>
            <person name="Sun Z."/>
            <person name="Harris H.M."/>
            <person name="McCann A."/>
            <person name="Guo C."/>
            <person name="Argimon S."/>
            <person name="Zhang W."/>
            <person name="Yang X."/>
            <person name="Jeffery I.B."/>
            <person name="Cooney J.C."/>
            <person name="Kagawa T.F."/>
            <person name="Liu W."/>
            <person name="Song Y."/>
            <person name="Salvetti E."/>
            <person name="Wrobel A."/>
            <person name="Rasinkangas P."/>
            <person name="Parkhill J."/>
            <person name="Rea M.C."/>
            <person name="O'Sullivan O."/>
            <person name="Ritari J."/>
            <person name="Douillard F.P."/>
            <person name="Paul Ross R."/>
            <person name="Yang R."/>
            <person name="Briner A.E."/>
            <person name="Felis G.E."/>
            <person name="de Vos W.M."/>
            <person name="Barrangou R."/>
            <person name="Klaenhammer T.R."/>
            <person name="Caufield P.W."/>
            <person name="Cui Y."/>
            <person name="Zhang H."/>
            <person name="O'Toole P.W."/>
        </authorList>
    </citation>
    <scope>NUCLEOTIDE SEQUENCE [LARGE SCALE GENOMIC DNA]</scope>
    <source>
        <strain evidence="1 2">DSM 15945</strain>
    </source>
</reference>
<accession>A0A0R1U490</accession>
<dbReference type="PATRIC" id="fig|1423783.4.peg.265"/>
<organism evidence="1 2">
    <name type="scientific">Lacticaseibacillus pantheris DSM 15945 = JCM 12539 = NBRC 106106</name>
    <dbReference type="NCBI Taxonomy" id="1423783"/>
    <lineage>
        <taxon>Bacteria</taxon>
        <taxon>Bacillati</taxon>
        <taxon>Bacillota</taxon>
        <taxon>Bacilli</taxon>
        <taxon>Lactobacillales</taxon>
        <taxon>Lactobacillaceae</taxon>
        <taxon>Lacticaseibacillus</taxon>
    </lineage>
</organism>
<comment type="caution">
    <text evidence="1">The sequence shown here is derived from an EMBL/GenBank/DDBJ whole genome shotgun (WGS) entry which is preliminary data.</text>
</comment>
<dbReference type="EMBL" id="AZFJ01000007">
    <property type="protein sequence ID" value="KRL88064.1"/>
    <property type="molecule type" value="Genomic_DNA"/>
</dbReference>